<dbReference type="SUPFAM" id="SSF47336">
    <property type="entry name" value="ACP-like"/>
    <property type="match status" value="1"/>
</dbReference>
<dbReference type="SMART" id="SM00563">
    <property type="entry name" value="PlsC"/>
    <property type="match status" value="1"/>
</dbReference>
<reference evidence="4" key="1">
    <citation type="submission" date="2013-12" db="EMBL/GenBank/DDBJ databases">
        <authorList>
            <person name="Linke B."/>
        </authorList>
    </citation>
    <scope>NUCLEOTIDE SEQUENCE [LARGE SCALE GENOMIC DNA]</scope>
    <source>
        <strain evidence="4">CRIB-18</strain>
    </source>
</reference>
<dbReference type="Gene3D" id="3.40.50.12780">
    <property type="entry name" value="N-terminal domain of ligase-like"/>
    <property type="match status" value="1"/>
</dbReference>
<evidence type="ECO:0000259" key="3">
    <source>
        <dbReference type="SMART" id="SM00563"/>
    </source>
</evidence>
<keyword evidence="5" id="KW-1185">Reference proteome</keyword>
<evidence type="ECO:0000256" key="1">
    <source>
        <dbReference type="ARBA" id="ARBA00022450"/>
    </source>
</evidence>
<proteinExistence type="predicted"/>
<dbReference type="GO" id="GO:0008922">
    <property type="term" value="F:long-chain fatty acid [acyl-carrier-protein] ligase activity"/>
    <property type="evidence" value="ECO:0007669"/>
    <property type="project" value="UniProtKB-EC"/>
</dbReference>
<dbReference type="EC" id="6.2.1.20" evidence="4"/>
<evidence type="ECO:0000313" key="5">
    <source>
        <dbReference type="Proteomes" id="UP000031552"/>
    </source>
</evidence>
<dbReference type="Proteomes" id="UP000031552">
    <property type="component" value="Unassembled WGS sequence"/>
</dbReference>
<dbReference type="EMBL" id="CCEJ010000003">
    <property type="protein sequence ID" value="CDR33409.1"/>
    <property type="molecule type" value="Genomic_DNA"/>
</dbReference>
<keyword evidence="2" id="KW-0597">Phosphoprotein</keyword>
<dbReference type="InterPro" id="IPR050237">
    <property type="entry name" value="ATP-dep_AMP-bd_enzyme"/>
</dbReference>
<keyword evidence="4" id="KW-0436">Ligase</keyword>
<dbReference type="OrthoDB" id="9757771at2"/>
<reference evidence="4" key="2">
    <citation type="submission" date="2014-09" db="EMBL/GenBank/DDBJ databases">
        <title>Criblamydia sequanensis harbors a mega-plasmid encoding arsenite resistance.</title>
        <authorList>
            <person name="Bertelli C."/>
            <person name="Goesmann A."/>
            <person name="Greub G."/>
        </authorList>
    </citation>
    <scope>NUCLEOTIDE SEQUENCE [LARGE SCALE GENOMIC DNA]</scope>
    <source>
        <strain evidence="4">CRIB-18</strain>
    </source>
</reference>
<dbReference type="eggNOG" id="COG0204">
    <property type="taxonomic scope" value="Bacteria"/>
</dbReference>
<sequence>MKKLVEWFFLGFLSLLLKFRYRVIVKGRENLNPETLSKPGGVLFLPNHPAVLIDPLSVALSLWPKYPVRPMIVEYFYYTPIVHTVMRFVNALPVPNFDVGSNSFKRKRSEEVVQTVINDLKKGDNFLIYPSGRTKQTAEEIIGGASAVHRIINEAPEANVVLIRTKGLWGSMFSRAFTGTPPPFFPTLLRGIKYVLMNFIFFTPRREVIIEIVPAPADFPYKATRLELNKWLEEWYNQPDGLTKQEGTHPGDSLVLIPHTIWSKKVSEPWIKDANNQDFDMIAIPNEVQDKIVEEISRITQMKKENIRPDMSLDKDLGMDSLDVADLISFIQDYFEVKNVSPLEMTTVGKSMAIASGLIVCEETVKDTSIVNLEKWFKEVPHHKLEMPAGETLPEALLKTCDRYKKRVAAGDERSGILTYKDIKLRTILLAEYIKTLPGEYIGILLPSSVPAIVAIFATQLAGKIPLLINWTVGARHLEAVVKLSKVESVLSSWAFLDRLENVDLDGIEKQLVMLEDVRRKFTLFDKLKAFYLSLLSPKSILKHFNSDRFTSKSPAVLLFTSGTENLPKGVSLSHENILSNQKDILEIVDLYSDDVFLSMLPPFHAFGFTVSGLLPLLAGFKVFFSPDPTDGSKLAKQTNDYGITLLCGAPTFLKGIFKAGIRENFNSLRLCVTGAEKAPPELFRLADKFGKKDVILEGYGITECAPVLTANRPNKEHAGVGEPLPSVELLIVHPETNAVMPKGEQGHILARGPNIFEGYINPDIAPPFLNVAGKSWYKTGDLGYIDEKGRLIISGRQKRFVKIGGEMISLASIEDALLESAVSNKWPISEDKPSLAIVAKEELDTKTKIYLFTDFDTTLDEVNLTLREKGFSNIAKVSEIKKIKEIPIMGTGKIYYRLLESQYLQNQ</sequence>
<dbReference type="SUPFAM" id="SSF56801">
    <property type="entry name" value="Acetyl-CoA synthetase-like"/>
    <property type="match status" value="1"/>
</dbReference>
<dbReference type="PANTHER" id="PTHR43767">
    <property type="entry name" value="LONG-CHAIN-FATTY-ACID--COA LIGASE"/>
    <property type="match status" value="1"/>
</dbReference>
<protein>
    <submittedName>
        <fullName evidence="4">Long-chain-fatty-acid--[acyl-carrier-protein] ligase</fullName>
        <ecNumber evidence="4">6.2.1.20</ecNumber>
    </submittedName>
</protein>
<dbReference type="InterPro" id="IPR002123">
    <property type="entry name" value="Plipid/glycerol_acylTrfase"/>
</dbReference>
<dbReference type="InterPro" id="IPR006162">
    <property type="entry name" value="Ppantetheine_attach_site"/>
</dbReference>
<organism evidence="4 5">
    <name type="scientific">Candidatus Criblamydia sequanensis CRIB-18</name>
    <dbReference type="NCBI Taxonomy" id="1437425"/>
    <lineage>
        <taxon>Bacteria</taxon>
        <taxon>Pseudomonadati</taxon>
        <taxon>Chlamydiota</taxon>
        <taxon>Chlamydiia</taxon>
        <taxon>Parachlamydiales</taxon>
        <taxon>Candidatus Criblamydiaceae</taxon>
        <taxon>Candidatus Criblamydia</taxon>
    </lineage>
</organism>
<dbReference type="Pfam" id="PF00501">
    <property type="entry name" value="AMP-binding"/>
    <property type="match status" value="1"/>
</dbReference>
<dbReference type="SUPFAM" id="SSF69593">
    <property type="entry name" value="Glycerol-3-phosphate (1)-acyltransferase"/>
    <property type="match status" value="1"/>
</dbReference>
<dbReference type="Gene3D" id="1.10.1200.10">
    <property type="entry name" value="ACP-like"/>
    <property type="match status" value="1"/>
</dbReference>
<dbReference type="InterPro" id="IPR009081">
    <property type="entry name" value="PP-bd_ACP"/>
</dbReference>
<accession>A0A090DX51</accession>
<dbReference type="CDD" id="cd07989">
    <property type="entry name" value="LPLAT_AGPAT-like"/>
    <property type="match status" value="1"/>
</dbReference>
<gene>
    <name evidence="4" type="ORF">CSEC_0576</name>
</gene>
<dbReference type="InterPro" id="IPR036736">
    <property type="entry name" value="ACP-like_sf"/>
</dbReference>
<dbReference type="RefSeq" id="WP_041016903.1">
    <property type="nucleotide sequence ID" value="NZ_CCEJ010000003.1"/>
</dbReference>
<dbReference type="InterPro" id="IPR000873">
    <property type="entry name" value="AMP-dep_synth/lig_dom"/>
</dbReference>
<dbReference type="PROSITE" id="PS00012">
    <property type="entry name" value="PHOSPHOPANTETHEINE"/>
    <property type="match status" value="1"/>
</dbReference>
<dbReference type="Pfam" id="PF01553">
    <property type="entry name" value="Acyltransferase"/>
    <property type="match status" value="1"/>
</dbReference>
<dbReference type="PANTHER" id="PTHR43767:SF1">
    <property type="entry name" value="NONRIBOSOMAL PEPTIDE SYNTHASE PES1 (EUROFUNG)-RELATED"/>
    <property type="match status" value="1"/>
</dbReference>
<dbReference type="Pfam" id="PF00550">
    <property type="entry name" value="PP-binding"/>
    <property type="match status" value="1"/>
</dbReference>
<evidence type="ECO:0000256" key="2">
    <source>
        <dbReference type="ARBA" id="ARBA00022553"/>
    </source>
</evidence>
<dbReference type="eggNOG" id="COG0236">
    <property type="taxonomic scope" value="Bacteria"/>
</dbReference>
<name>A0A090DX51_9BACT</name>
<dbReference type="InterPro" id="IPR042099">
    <property type="entry name" value="ANL_N_sf"/>
</dbReference>
<keyword evidence="1" id="KW-0596">Phosphopantetheine</keyword>
<comment type="caution">
    <text evidence="4">The sequence shown here is derived from an EMBL/GenBank/DDBJ whole genome shotgun (WGS) entry which is preliminary data.</text>
</comment>
<dbReference type="STRING" id="1437425.CSEC_0576"/>
<evidence type="ECO:0000313" key="4">
    <source>
        <dbReference type="EMBL" id="CDR33409.1"/>
    </source>
</evidence>
<dbReference type="GO" id="GO:0016746">
    <property type="term" value="F:acyltransferase activity"/>
    <property type="evidence" value="ECO:0007669"/>
    <property type="project" value="InterPro"/>
</dbReference>
<dbReference type="AlphaFoldDB" id="A0A090DX51"/>
<feature type="domain" description="Phospholipid/glycerol acyltransferase" evidence="3">
    <location>
        <begin position="42"/>
        <end position="168"/>
    </location>
</feature>
<dbReference type="eggNOG" id="COG0318">
    <property type="taxonomic scope" value="Bacteria"/>
</dbReference>